<protein>
    <submittedName>
        <fullName evidence="1">Uncharacterized protein</fullName>
    </submittedName>
</protein>
<dbReference type="Proteomes" id="UP001056384">
    <property type="component" value="Chromosome 6"/>
</dbReference>
<dbReference type="AlphaFoldDB" id="A0A9Q9ARI5"/>
<evidence type="ECO:0000313" key="2">
    <source>
        <dbReference type="Proteomes" id="UP001056384"/>
    </source>
</evidence>
<keyword evidence="2" id="KW-1185">Reference proteome</keyword>
<accession>A0A9Q9ARI5</accession>
<dbReference type="EMBL" id="CP099423">
    <property type="protein sequence ID" value="USW54412.1"/>
    <property type="molecule type" value="Genomic_DNA"/>
</dbReference>
<sequence>MEIELNTYLDNIATFLGMEPLLRRKDIVQEYRDLEEEKSQDTTTVETNLGKVLYKRPQLRTNLKSRVIKQVKAGYLKEHQVSLKVARKTTKMTHVAAGHSTCLRVIRIAATLKGLCR</sequence>
<proteinExistence type="predicted"/>
<gene>
    <name evidence="1" type="ORF">Slin15195_G077310</name>
</gene>
<organism evidence="1 2">
    <name type="scientific">Septoria linicola</name>
    <dbReference type="NCBI Taxonomy" id="215465"/>
    <lineage>
        <taxon>Eukaryota</taxon>
        <taxon>Fungi</taxon>
        <taxon>Dikarya</taxon>
        <taxon>Ascomycota</taxon>
        <taxon>Pezizomycotina</taxon>
        <taxon>Dothideomycetes</taxon>
        <taxon>Dothideomycetidae</taxon>
        <taxon>Mycosphaerellales</taxon>
        <taxon>Mycosphaerellaceae</taxon>
        <taxon>Septoria</taxon>
    </lineage>
</organism>
<name>A0A9Q9ARI5_9PEZI</name>
<evidence type="ECO:0000313" key="1">
    <source>
        <dbReference type="EMBL" id="USW54412.1"/>
    </source>
</evidence>
<reference evidence="1" key="1">
    <citation type="submission" date="2022-06" db="EMBL/GenBank/DDBJ databases">
        <title>Complete genome sequences of two strains of the flax pathogen Septoria linicola.</title>
        <authorList>
            <person name="Lapalu N."/>
            <person name="Simon A."/>
            <person name="Demenou B."/>
            <person name="Paumier D."/>
            <person name="Guillot M.-P."/>
            <person name="Gout L."/>
            <person name="Valade R."/>
        </authorList>
    </citation>
    <scope>NUCLEOTIDE SEQUENCE</scope>
    <source>
        <strain evidence="1">SE15195</strain>
    </source>
</reference>